<keyword evidence="2" id="KW-1185">Reference proteome</keyword>
<organism evidence="1 2">
    <name type="scientific">Lysobacter niastensis</name>
    <dbReference type="NCBI Taxonomy" id="380629"/>
    <lineage>
        <taxon>Bacteria</taxon>
        <taxon>Pseudomonadati</taxon>
        <taxon>Pseudomonadota</taxon>
        <taxon>Gammaproteobacteria</taxon>
        <taxon>Lysobacterales</taxon>
        <taxon>Lysobacteraceae</taxon>
        <taxon>Lysobacter</taxon>
    </lineage>
</organism>
<protein>
    <submittedName>
        <fullName evidence="1">Uncharacterized protein</fullName>
    </submittedName>
</protein>
<name>A0ABS0BEF4_9GAMM</name>
<dbReference type="Proteomes" id="UP001429984">
    <property type="component" value="Unassembled WGS sequence"/>
</dbReference>
<reference evidence="1 2" key="1">
    <citation type="submission" date="2020-11" db="EMBL/GenBank/DDBJ databases">
        <title>Draft Genome Sequence and Secondary Metabolite Biosynthetic Potential of the Lysobacter niastensis Type strain DSM 18481.</title>
        <authorList>
            <person name="Turrini P."/>
            <person name="Artuso I."/>
            <person name="Tescari M."/>
            <person name="Lugli G.A."/>
            <person name="Frangipani E."/>
            <person name="Ventura M."/>
            <person name="Visca P."/>
        </authorList>
    </citation>
    <scope>NUCLEOTIDE SEQUENCE [LARGE SCALE GENOMIC DNA]</scope>
    <source>
        <strain evidence="1 2">DSM 18481</strain>
    </source>
</reference>
<evidence type="ECO:0000313" key="1">
    <source>
        <dbReference type="EMBL" id="MBF6026059.1"/>
    </source>
</evidence>
<proteinExistence type="predicted"/>
<gene>
    <name evidence="1" type="ORF">IU514_18670</name>
</gene>
<dbReference type="EMBL" id="JADLZT010000013">
    <property type="protein sequence ID" value="MBF6026059.1"/>
    <property type="molecule type" value="Genomic_DNA"/>
</dbReference>
<evidence type="ECO:0000313" key="2">
    <source>
        <dbReference type="Proteomes" id="UP001429984"/>
    </source>
</evidence>
<sequence>MSERPEPRQRWQDVAGLAQIDVAEALSRAIGDGRLDGDRYRNWLAMESALCRIGALTMDAAARWHGTQPDLQACALGWSGHLRGQAAAAALDVQAMGDAASVSALPLDQWRAFIESTCGSQRAGEAVGTALLHGHLSEGAMRPLLGAIRSLPFAGPDRSRYLAKRLEPVDEGVREQRKALLNAYSAAALSIGAQRAARWYGEAMSRLLAPATS</sequence>
<comment type="caution">
    <text evidence="1">The sequence shown here is derived from an EMBL/GenBank/DDBJ whole genome shotgun (WGS) entry which is preliminary data.</text>
</comment>
<accession>A0ABS0BEF4</accession>